<comment type="caution">
    <text evidence="2">The sequence shown here is derived from an EMBL/GenBank/DDBJ whole genome shotgun (WGS) entry which is preliminary data.</text>
</comment>
<gene>
    <name evidence="2" type="ORF">GCM10007418_01250</name>
</gene>
<accession>A0ABQ1NX94</accession>
<proteinExistence type="predicted"/>
<sequence length="327" mass="36035">MKIKFVAILAVITVLLVVVALQRQADDRVEDLQSRSLLSEGQLNALGELDAISLSRGADQVVLERVEGAWGVVSRDGFPAQPERVAALLHAVRGARVTEKQTADPQYHARLGLASEAPEAPPLRLQLNAGADQTALLFGNPVGSGQLVRFADEDQVWLINRPFGMTLNPQQWLDLKVVRIPMESAATARWEHADGEVLELEKGKEGDYNFHLAGLDLAEQQGSERWINSMVLALTGLNAQDVALRGTLELEAPVLRMQVSTWQGAEIAASLYDIAGRYWLTIDDFEQPEDSNLDVNADNRWAFQLGVAQVEDLLKRRSDIIRGETSE</sequence>
<dbReference type="EMBL" id="BMFF01000001">
    <property type="protein sequence ID" value="GGC85244.1"/>
    <property type="molecule type" value="Genomic_DNA"/>
</dbReference>
<reference evidence="3" key="1">
    <citation type="journal article" date="2019" name="Int. J. Syst. Evol. Microbiol.">
        <title>The Global Catalogue of Microorganisms (GCM) 10K type strain sequencing project: providing services to taxonomists for standard genome sequencing and annotation.</title>
        <authorList>
            <consortium name="The Broad Institute Genomics Platform"/>
            <consortium name="The Broad Institute Genome Sequencing Center for Infectious Disease"/>
            <person name="Wu L."/>
            <person name="Ma J."/>
        </authorList>
    </citation>
    <scope>NUCLEOTIDE SEQUENCE [LARGE SCALE GENOMIC DNA]</scope>
    <source>
        <strain evidence="3">CGMCC 1.12482</strain>
    </source>
</reference>
<dbReference type="RefSeq" id="WP_150277760.1">
    <property type="nucleotide sequence ID" value="NZ_BMFF01000001.1"/>
</dbReference>
<feature type="domain" description="DUF4340" evidence="1">
    <location>
        <begin position="70"/>
        <end position="243"/>
    </location>
</feature>
<organism evidence="2 3">
    <name type="scientific">Halopseudomonas salina</name>
    <dbReference type="NCBI Taxonomy" id="1323744"/>
    <lineage>
        <taxon>Bacteria</taxon>
        <taxon>Pseudomonadati</taxon>
        <taxon>Pseudomonadota</taxon>
        <taxon>Gammaproteobacteria</taxon>
        <taxon>Pseudomonadales</taxon>
        <taxon>Pseudomonadaceae</taxon>
        <taxon>Halopseudomonas</taxon>
    </lineage>
</organism>
<evidence type="ECO:0000259" key="1">
    <source>
        <dbReference type="Pfam" id="PF14238"/>
    </source>
</evidence>
<dbReference type="Pfam" id="PF14238">
    <property type="entry name" value="DUF4340"/>
    <property type="match status" value="1"/>
</dbReference>
<evidence type="ECO:0000313" key="2">
    <source>
        <dbReference type="EMBL" id="GGC85244.1"/>
    </source>
</evidence>
<dbReference type="Proteomes" id="UP000638188">
    <property type="component" value="Unassembled WGS sequence"/>
</dbReference>
<keyword evidence="3" id="KW-1185">Reference proteome</keyword>
<dbReference type="InterPro" id="IPR025641">
    <property type="entry name" value="DUF4340"/>
</dbReference>
<evidence type="ECO:0000313" key="3">
    <source>
        <dbReference type="Proteomes" id="UP000638188"/>
    </source>
</evidence>
<name>A0ABQ1NX94_9GAMM</name>
<protein>
    <recommendedName>
        <fullName evidence="1">DUF4340 domain-containing protein</fullName>
    </recommendedName>
</protein>